<dbReference type="InterPro" id="IPR041657">
    <property type="entry name" value="HTH_17"/>
</dbReference>
<dbReference type="AlphaFoldDB" id="X1PVT0"/>
<organism evidence="2">
    <name type="scientific">marine sediment metagenome</name>
    <dbReference type="NCBI Taxonomy" id="412755"/>
    <lineage>
        <taxon>unclassified sequences</taxon>
        <taxon>metagenomes</taxon>
        <taxon>ecological metagenomes</taxon>
    </lineage>
</organism>
<name>X1PVT0_9ZZZZ</name>
<gene>
    <name evidence="2" type="ORF">S12H4_00824</name>
</gene>
<evidence type="ECO:0000259" key="1">
    <source>
        <dbReference type="Pfam" id="PF12728"/>
    </source>
</evidence>
<feature type="domain" description="Helix-turn-helix" evidence="1">
    <location>
        <begin position="35"/>
        <end position="63"/>
    </location>
</feature>
<evidence type="ECO:0000313" key="2">
    <source>
        <dbReference type="EMBL" id="GAI59988.1"/>
    </source>
</evidence>
<reference evidence="2" key="1">
    <citation type="journal article" date="2014" name="Front. Microbiol.">
        <title>High frequency of phylogenetically diverse reductive dehalogenase-homologous genes in deep subseafloor sedimentary metagenomes.</title>
        <authorList>
            <person name="Kawai M."/>
            <person name="Futagami T."/>
            <person name="Toyoda A."/>
            <person name="Takaki Y."/>
            <person name="Nishi S."/>
            <person name="Hori S."/>
            <person name="Arai W."/>
            <person name="Tsubouchi T."/>
            <person name="Morono Y."/>
            <person name="Uchiyama I."/>
            <person name="Ito T."/>
            <person name="Fujiyama A."/>
            <person name="Inagaki F."/>
            <person name="Takami H."/>
        </authorList>
    </citation>
    <scope>NUCLEOTIDE SEQUENCE</scope>
    <source>
        <strain evidence="2">Expedition CK06-06</strain>
    </source>
</reference>
<accession>X1PVT0</accession>
<dbReference type="Pfam" id="PF12728">
    <property type="entry name" value="HTH_17"/>
    <property type="match status" value="1"/>
</dbReference>
<proteinExistence type="predicted"/>
<dbReference type="EMBL" id="BARW01000130">
    <property type="protein sequence ID" value="GAI59988.1"/>
    <property type="molecule type" value="Genomic_DNA"/>
</dbReference>
<protein>
    <recommendedName>
        <fullName evidence="1">Helix-turn-helix domain-containing protein</fullName>
    </recommendedName>
</protein>
<comment type="caution">
    <text evidence="2">The sequence shown here is derived from an EMBL/GenBank/DDBJ whole genome shotgun (WGS) entry which is preliminary data.</text>
</comment>
<sequence length="78" mass="8971">MMDHRELIEGVDYITLPELLAQMDPKDLCLPNEGLTIRQAAKIKGVCPTTLRRHLRAGKIPFKFAVVYGQLEYRIFNL</sequence>